<evidence type="ECO:0000256" key="5">
    <source>
        <dbReference type="ARBA" id="ARBA00022692"/>
    </source>
</evidence>
<evidence type="ECO:0000256" key="13">
    <source>
        <dbReference type="SAM" id="Phobius"/>
    </source>
</evidence>
<dbReference type="GO" id="GO:0005743">
    <property type="term" value="C:mitochondrial inner membrane"/>
    <property type="evidence" value="ECO:0007669"/>
    <property type="project" value="UniProtKB-SubCell"/>
</dbReference>
<dbReference type="PIRSF" id="PIRSF000283">
    <property type="entry name" value="COX9"/>
    <property type="match status" value="1"/>
</dbReference>
<comment type="function">
    <text evidence="12">Component of the cytochrome c oxidase, the last enzyme in the mitochondrial electron transport chain which drives oxidative phosphorylation.</text>
</comment>
<evidence type="ECO:0000313" key="15">
    <source>
        <dbReference type="Proteomes" id="UP000811619"/>
    </source>
</evidence>
<evidence type="ECO:0000256" key="6">
    <source>
        <dbReference type="ARBA" id="ARBA00022792"/>
    </source>
</evidence>
<dbReference type="PANTHER" id="PTHR28264">
    <property type="entry name" value="CYTOCHROME C OXIDASE SUBUNIT 7A"/>
    <property type="match status" value="1"/>
</dbReference>
<keyword evidence="7 13" id="KW-1133">Transmembrane helix</keyword>
<protein>
    <recommendedName>
        <fullName evidence="4 12">Cytochrome c oxidase subunit 9, mitochondrial</fullName>
    </recommendedName>
    <alternativeName>
        <fullName evidence="11 12">Cytochrome c oxidase polypeptide VIIA</fullName>
    </alternativeName>
</protein>
<evidence type="ECO:0000256" key="12">
    <source>
        <dbReference type="PIRNR" id="PIRNR000283"/>
    </source>
</evidence>
<accession>A0A8K0J4N1</accession>
<dbReference type="InterPro" id="IPR014368">
    <property type="entry name" value="Cyt_c_oxidase_su7a_fun"/>
</dbReference>
<evidence type="ECO:0000256" key="9">
    <source>
        <dbReference type="ARBA" id="ARBA00023128"/>
    </source>
</evidence>
<evidence type="ECO:0000256" key="11">
    <source>
        <dbReference type="ARBA" id="ARBA00031091"/>
    </source>
</evidence>
<reference evidence="14" key="1">
    <citation type="journal article" date="2020" name="bioRxiv">
        <title>Whole genome comparisons of ergot fungi reveals the divergence and evolution of species within the genus Claviceps are the result of varying mechanisms driving genome evolution and host range expansion.</title>
        <authorList>
            <person name="Wyka S.A."/>
            <person name="Mondo S.J."/>
            <person name="Liu M."/>
            <person name="Dettman J."/>
            <person name="Nalam V."/>
            <person name="Broders K.D."/>
        </authorList>
    </citation>
    <scope>NUCLEOTIDE SEQUENCE</scope>
    <source>
        <strain evidence="14">CCC 489</strain>
    </source>
</reference>
<proteinExistence type="inferred from homology"/>
<name>A0A8K0J4N1_9HYPO</name>
<evidence type="ECO:0000313" key="14">
    <source>
        <dbReference type="EMBL" id="KAG5920233.1"/>
    </source>
</evidence>
<evidence type="ECO:0000256" key="2">
    <source>
        <dbReference type="ARBA" id="ARBA00004673"/>
    </source>
</evidence>
<dbReference type="Proteomes" id="UP000811619">
    <property type="component" value="Unassembled WGS sequence"/>
</dbReference>
<evidence type="ECO:0000256" key="7">
    <source>
        <dbReference type="ARBA" id="ARBA00022989"/>
    </source>
</evidence>
<dbReference type="GO" id="GO:0016491">
    <property type="term" value="F:oxidoreductase activity"/>
    <property type="evidence" value="ECO:0007669"/>
    <property type="project" value="UniProtKB-KW"/>
</dbReference>
<comment type="pathway">
    <text evidence="2 12">Energy metabolism; oxidative phosphorylation.</text>
</comment>
<evidence type="ECO:0000256" key="10">
    <source>
        <dbReference type="ARBA" id="ARBA00023136"/>
    </source>
</evidence>
<comment type="similarity">
    <text evidence="3 12">Belongs to the fungal cytochrome c oxidase subunit 7a family.</text>
</comment>
<keyword evidence="10 12" id="KW-0472">Membrane</keyword>
<organism evidence="14 15">
    <name type="scientific">Claviceps africana</name>
    <dbReference type="NCBI Taxonomy" id="83212"/>
    <lineage>
        <taxon>Eukaryota</taxon>
        <taxon>Fungi</taxon>
        <taxon>Dikarya</taxon>
        <taxon>Ascomycota</taxon>
        <taxon>Pezizomycotina</taxon>
        <taxon>Sordariomycetes</taxon>
        <taxon>Hypocreomycetidae</taxon>
        <taxon>Hypocreales</taxon>
        <taxon>Clavicipitaceae</taxon>
        <taxon>Claviceps</taxon>
    </lineage>
</organism>
<comment type="subcellular location">
    <subcellularLocation>
        <location evidence="1">Mitochondrion inner membrane</location>
        <topology evidence="1">Single-pass membrane protein</topology>
    </subcellularLocation>
</comment>
<dbReference type="OrthoDB" id="2317211at2759"/>
<evidence type="ECO:0000256" key="1">
    <source>
        <dbReference type="ARBA" id="ARBA00004434"/>
    </source>
</evidence>
<dbReference type="CDD" id="cd22888">
    <property type="entry name" value="CcO_VIIa_fungal"/>
    <property type="match status" value="1"/>
</dbReference>
<keyword evidence="6 12" id="KW-0999">Mitochondrion inner membrane</keyword>
<dbReference type="GO" id="GO:0006123">
    <property type="term" value="P:mitochondrial electron transport, cytochrome c to oxygen"/>
    <property type="evidence" value="ECO:0007669"/>
    <property type="project" value="InterPro"/>
</dbReference>
<feature type="transmembrane region" description="Helical" evidence="13">
    <location>
        <begin position="12"/>
        <end position="35"/>
    </location>
</feature>
<dbReference type="GO" id="GO:0004129">
    <property type="term" value="F:cytochrome-c oxidase activity"/>
    <property type="evidence" value="ECO:0007669"/>
    <property type="project" value="TreeGrafter"/>
</dbReference>
<keyword evidence="9 12" id="KW-0496">Mitochondrion</keyword>
<dbReference type="AlphaFoldDB" id="A0A8K0J4N1"/>
<evidence type="ECO:0000256" key="8">
    <source>
        <dbReference type="ARBA" id="ARBA00023002"/>
    </source>
</evidence>
<dbReference type="EMBL" id="SRPY01000623">
    <property type="protein sequence ID" value="KAG5920233.1"/>
    <property type="molecule type" value="Genomic_DNA"/>
</dbReference>
<dbReference type="PANTHER" id="PTHR28264:SF1">
    <property type="entry name" value="CYTOCHROME C OXIDASE SUBUNIT 6C"/>
    <property type="match status" value="1"/>
</dbReference>
<evidence type="ECO:0000256" key="3">
    <source>
        <dbReference type="ARBA" id="ARBA00008862"/>
    </source>
</evidence>
<sequence length="59" mass="6648">MIAPITGNLKRRLILDLGIGLGAGFGMANVFWYGWHMPRTHARDAFYTKLEAERAEGKK</sequence>
<keyword evidence="8 12" id="KW-0560">Oxidoreductase</keyword>
<comment type="caution">
    <text evidence="14">The sequence shown here is derived from an EMBL/GenBank/DDBJ whole genome shotgun (WGS) entry which is preliminary data.</text>
</comment>
<gene>
    <name evidence="14" type="ORF">E4U42_006264</name>
</gene>
<dbReference type="UniPathway" id="UPA00705"/>
<keyword evidence="5 13" id="KW-0812">Transmembrane</keyword>
<evidence type="ECO:0000256" key="4">
    <source>
        <dbReference type="ARBA" id="ARBA00016081"/>
    </source>
</evidence>
<keyword evidence="15" id="KW-1185">Reference proteome</keyword>